<dbReference type="SUPFAM" id="SSF56935">
    <property type="entry name" value="Porins"/>
    <property type="match status" value="1"/>
</dbReference>
<protein>
    <recommendedName>
        <fullName evidence="9">Aromatic hydrocarbon degradation protein</fullName>
    </recommendedName>
</protein>
<dbReference type="GO" id="GO:0009279">
    <property type="term" value="C:cell outer membrane"/>
    <property type="evidence" value="ECO:0007669"/>
    <property type="project" value="UniProtKB-SubCell"/>
</dbReference>
<keyword evidence="6" id="KW-0472">Membrane</keyword>
<keyword evidence="3" id="KW-1134">Transmembrane beta strand</keyword>
<evidence type="ECO:0000256" key="6">
    <source>
        <dbReference type="ARBA" id="ARBA00023136"/>
    </source>
</evidence>
<dbReference type="InterPro" id="IPR005017">
    <property type="entry name" value="OMPP1/FadL/TodX"/>
</dbReference>
<accession>A0A7V1LPE0</accession>
<evidence type="ECO:0000256" key="5">
    <source>
        <dbReference type="ARBA" id="ARBA00022729"/>
    </source>
</evidence>
<dbReference type="EMBL" id="DRLD01000386">
    <property type="protein sequence ID" value="HED11734.1"/>
    <property type="molecule type" value="Genomic_DNA"/>
</dbReference>
<evidence type="ECO:0000313" key="8">
    <source>
        <dbReference type="EMBL" id="HED11734.1"/>
    </source>
</evidence>
<dbReference type="PANTHER" id="PTHR35093:SF8">
    <property type="entry name" value="OUTER MEMBRANE PROTEIN NMB0088-RELATED"/>
    <property type="match status" value="1"/>
</dbReference>
<dbReference type="PANTHER" id="PTHR35093">
    <property type="entry name" value="OUTER MEMBRANE PROTEIN NMB0088-RELATED"/>
    <property type="match status" value="1"/>
</dbReference>
<dbReference type="Gene3D" id="2.40.160.60">
    <property type="entry name" value="Outer membrane protein transport protein (OMPP1/FadL/TodX)"/>
    <property type="match status" value="1"/>
</dbReference>
<evidence type="ECO:0008006" key="9">
    <source>
        <dbReference type="Google" id="ProtNLM"/>
    </source>
</evidence>
<evidence type="ECO:0000256" key="2">
    <source>
        <dbReference type="ARBA" id="ARBA00008163"/>
    </source>
</evidence>
<keyword evidence="5" id="KW-0732">Signal</keyword>
<evidence type="ECO:0000256" key="1">
    <source>
        <dbReference type="ARBA" id="ARBA00004571"/>
    </source>
</evidence>
<dbReference type="Pfam" id="PF03349">
    <property type="entry name" value="Toluene_X"/>
    <property type="match status" value="1"/>
</dbReference>
<evidence type="ECO:0000256" key="3">
    <source>
        <dbReference type="ARBA" id="ARBA00022452"/>
    </source>
</evidence>
<keyword evidence="7" id="KW-0998">Cell outer membrane</keyword>
<evidence type="ECO:0000256" key="7">
    <source>
        <dbReference type="ARBA" id="ARBA00023237"/>
    </source>
</evidence>
<dbReference type="Proteomes" id="UP000886005">
    <property type="component" value="Unassembled WGS sequence"/>
</dbReference>
<comment type="caution">
    <text evidence="8">The sequence shown here is derived from an EMBL/GenBank/DDBJ whole genome shotgun (WGS) entry which is preliminary data.</text>
</comment>
<proteinExistence type="inferred from homology"/>
<gene>
    <name evidence="8" type="ORF">ENJ10_13660</name>
</gene>
<name>A0A7V1LPE0_CALAY</name>
<reference evidence="8" key="1">
    <citation type="journal article" date="2020" name="mSystems">
        <title>Genome- and Community-Level Interaction Insights into Carbon Utilization and Element Cycling Functions of Hydrothermarchaeota in Hydrothermal Sediment.</title>
        <authorList>
            <person name="Zhou Z."/>
            <person name="Liu Y."/>
            <person name="Xu W."/>
            <person name="Pan J."/>
            <person name="Luo Z.H."/>
            <person name="Li M."/>
        </authorList>
    </citation>
    <scope>NUCLEOTIDE SEQUENCE [LARGE SCALE GENOMIC DNA]</scope>
    <source>
        <strain evidence="8">HyVt-456</strain>
    </source>
</reference>
<comment type="similarity">
    <text evidence="2">Belongs to the OmpP1/FadL family.</text>
</comment>
<sequence>MSKVIRLFVVFLFLSTSVWANGLSLNSIGPRALGMGGAVVGLANDYSTLYWNPAGLRNLEGVFIGGYFTGIMPTGTYQADFTPFGGEAIDTETKSNMYPSPGLIGHWVCMLNDKLTIGLGAYVPAGLGAEWDGTDLRSLSGGTSLNWMSKIGVVNISPAVSYQVSESFSVGLAVNVFYALFDLDRPAEVAPNTFAQYSESSTGFGYGVTLGAHYKVNDMIQLGASFRTKTDVTMSGSGENPAFASMGAPTKSDFDRDVSWPLWVAGGVAVKPVDNLTLTFDVQYSQWSASETEFVTEYKEAAWKQALEPTGDNKFVLNWKDATQLRLGAEYRINDMATIRGGFYTDPAPGPDETYNILFPSIDYNAFTGGFSLNFDNLVVDAGAEYLLGSERDIPFGTYADAVPGKHNMNIFAFSIGLGYRIR</sequence>
<evidence type="ECO:0000256" key="4">
    <source>
        <dbReference type="ARBA" id="ARBA00022692"/>
    </source>
</evidence>
<organism evidence="8">
    <name type="scientific">Caldithrix abyssi</name>
    <dbReference type="NCBI Taxonomy" id="187145"/>
    <lineage>
        <taxon>Bacteria</taxon>
        <taxon>Pseudomonadati</taxon>
        <taxon>Calditrichota</taxon>
        <taxon>Calditrichia</taxon>
        <taxon>Calditrichales</taxon>
        <taxon>Calditrichaceae</taxon>
        <taxon>Caldithrix</taxon>
    </lineage>
</organism>
<keyword evidence="4" id="KW-0812">Transmembrane</keyword>
<dbReference type="AlphaFoldDB" id="A0A7V1LPE0"/>
<comment type="subcellular location">
    <subcellularLocation>
        <location evidence="1">Cell outer membrane</location>
        <topology evidence="1">Multi-pass membrane protein</topology>
    </subcellularLocation>
</comment>
<dbReference type="GO" id="GO:0015483">
    <property type="term" value="F:long-chain fatty acid transporting porin activity"/>
    <property type="evidence" value="ECO:0007669"/>
    <property type="project" value="TreeGrafter"/>
</dbReference>